<dbReference type="Proteomes" id="UP001168640">
    <property type="component" value="Unassembled WGS sequence"/>
</dbReference>
<dbReference type="PROSITE" id="PS01124">
    <property type="entry name" value="HTH_ARAC_FAMILY_2"/>
    <property type="match status" value="1"/>
</dbReference>
<dbReference type="RefSeq" id="WP_302909491.1">
    <property type="nucleotide sequence ID" value="NZ_JAUMIS010000001.1"/>
</dbReference>
<reference evidence="5" key="1">
    <citation type="submission" date="2023-07" db="EMBL/GenBank/DDBJ databases">
        <title>Marinobacter sp. chi1 genome sequencing and assembly.</title>
        <authorList>
            <person name="Park S."/>
        </authorList>
    </citation>
    <scope>NUCLEOTIDE SEQUENCE</scope>
    <source>
        <strain evidence="5">Chi1</strain>
    </source>
</reference>
<gene>
    <name evidence="5" type="ORF">QVZ43_07905</name>
</gene>
<name>A0ABT8W065_9GAMM</name>
<accession>A0ABT8W065</accession>
<evidence type="ECO:0000256" key="2">
    <source>
        <dbReference type="ARBA" id="ARBA00023125"/>
    </source>
</evidence>
<dbReference type="Gene3D" id="1.10.10.60">
    <property type="entry name" value="Homeodomain-like"/>
    <property type="match status" value="1"/>
</dbReference>
<evidence type="ECO:0000313" key="6">
    <source>
        <dbReference type="Proteomes" id="UP001168640"/>
    </source>
</evidence>
<comment type="caution">
    <text evidence="5">The sequence shown here is derived from an EMBL/GenBank/DDBJ whole genome shotgun (WGS) entry which is preliminary data.</text>
</comment>
<keyword evidence="3" id="KW-0804">Transcription</keyword>
<evidence type="ECO:0000313" key="5">
    <source>
        <dbReference type="EMBL" id="MDO3721647.1"/>
    </source>
</evidence>
<dbReference type="Pfam" id="PF12625">
    <property type="entry name" value="Arabinose_bd"/>
    <property type="match status" value="1"/>
</dbReference>
<dbReference type="PANTHER" id="PTHR47894">
    <property type="entry name" value="HTH-TYPE TRANSCRIPTIONAL REGULATOR GADX"/>
    <property type="match status" value="1"/>
</dbReference>
<keyword evidence="2" id="KW-0238">DNA-binding</keyword>
<keyword evidence="1" id="KW-0805">Transcription regulation</keyword>
<protein>
    <submittedName>
        <fullName evidence="5">AraC family transcriptional regulator ligand-binding domain-containing protein</fullName>
    </submittedName>
</protein>
<dbReference type="PANTHER" id="PTHR47894:SF4">
    <property type="entry name" value="HTH-TYPE TRANSCRIPTIONAL REGULATOR GADX"/>
    <property type="match status" value="1"/>
</dbReference>
<evidence type="ECO:0000259" key="4">
    <source>
        <dbReference type="PROSITE" id="PS01124"/>
    </source>
</evidence>
<feature type="domain" description="HTH araC/xylS-type" evidence="4">
    <location>
        <begin position="235"/>
        <end position="334"/>
    </location>
</feature>
<dbReference type="Pfam" id="PF12833">
    <property type="entry name" value="HTH_18"/>
    <property type="match status" value="1"/>
</dbReference>
<dbReference type="InterPro" id="IPR009057">
    <property type="entry name" value="Homeodomain-like_sf"/>
</dbReference>
<dbReference type="EMBL" id="JAUMIS010000001">
    <property type="protein sequence ID" value="MDO3721647.1"/>
    <property type="molecule type" value="Genomic_DNA"/>
</dbReference>
<sequence length="340" mass="38517">MTHTMLRARSMTGVAETIRELGGDPKSFLADFHLNEEMSSNPKQMIPYLTLIQMLERAAVDFNCPDFGIRVGLKQGLSVLGPIAVIAENSATVENALQHIIKYISYHSPSIHLRLDPPTPEKYRGLHFEIAITQGQTRAQTIEMSLLLATKVIRALIGDENRMLPVHFRHPRVSPLARYRAAYKTPVTFETNSNTVYIPTDALAGEIHSRDPALKQMMEEYVTQNIDTTAYSLQENVRSLVISLLPLERRCTIPLIAKHLALSERTLQRRLKKENIVFEGLVDEVRRELAKDYLSDQRMTISQIAGLIGYGQQSSFNRACMRWFGKSPKTFREEVAVTSH</sequence>
<keyword evidence="6" id="KW-1185">Reference proteome</keyword>
<organism evidence="5 6">
    <name type="scientific">Marinobacter suaedae</name>
    <dbReference type="NCBI Taxonomy" id="3057675"/>
    <lineage>
        <taxon>Bacteria</taxon>
        <taxon>Pseudomonadati</taxon>
        <taxon>Pseudomonadota</taxon>
        <taxon>Gammaproteobacteria</taxon>
        <taxon>Pseudomonadales</taxon>
        <taxon>Marinobacteraceae</taxon>
        <taxon>Marinobacter</taxon>
    </lineage>
</organism>
<evidence type="ECO:0000256" key="3">
    <source>
        <dbReference type="ARBA" id="ARBA00023163"/>
    </source>
</evidence>
<dbReference type="SUPFAM" id="SSF46689">
    <property type="entry name" value="Homeodomain-like"/>
    <property type="match status" value="1"/>
</dbReference>
<dbReference type="InterPro" id="IPR032687">
    <property type="entry name" value="AraC-type_N"/>
</dbReference>
<proteinExistence type="predicted"/>
<dbReference type="SMART" id="SM00342">
    <property type="entry name" value="HTH_ARAC"/>
    <property type="match status" value="1"/>
</dbReference>
<evidence type="ECO:0000256" key="1">
    <source>
        <dbReference type="ARBA" id="ARBA00023015"/>
    </source>
</evidence>
<dbReference type="InterPro" id="IPR018060">
    <property type="entry name" value="HTH_AraC"/>
</dbReference>